<reference evidence="3" key="1">
    <citation type="submission" date="2021-06" db="EMBL/GenBank/DDBJ databases">
        <authorList>
            <person name="Kallberg Y."/>
            <person name="Tangrot J."/>
            <person name="Rosling A."/>
        </authorList>
    </citation>
    <scope>NUCLEOTIDE SEQUENCE</scope>
    <source>
        <strain evidence="3">87-6 pot B 2015</strain>
    </source>
</reference>
<dbReference type="InterPro" id="IPR036020">
    <property type="entry name" value="WW_dom_sf"/>
</dbReference>
<evidence type="ECO:0000313" key="4">
    <source>
        <dbReference type="Proteomes" id="UP000789375"/>
    </source>
</evidence>
<dbReference type="InterPro" id="IPR053076">
    <property type="entry name" value="WW_domain_protein"/>
</dbReference>
<accession>A0A9N8V324</accession>
<feature type="compositionally biased region" description="Polar residues" evidence="1">
    <location>
        <begin position="227"/>
        <end position="241"/>
    </location>
</feature>
<evidence type="ECO:0000259" key="2">
    <source>
        <dbReference type="PROSITE" id="PS50020"/>
    </source>
</evidence>
<dbReference type="InterPro" id="IPR001202">
    <property type="entry name" value="WW_dom"/>
</dbReference>
<organism evidence="3 4">
    <name type="scientific">Funneliformis mosseae</name>
    <name type="common">Endomycorrhizal fungus</name>
    <name type="synonym">Glomus mosseae</name>
    <dbReference type="NCBI Taxonomy" id="27381"/>
    <lineage>
        <taxon>Eukaryota</taxon>
        <taxon>Fungi</taxon>
        <taxon>Fungi incertae sedis</taxon>
        <taxon>Mucoromycota</taxon>
        <taxon>Glomeromycotina</taxon>
        <taxon>Glomeromycetes</taxon>
        <taxon>Glomerales</taxon>
        <taxon>Glomeraceae</taxon>
        <taxon>Funneliformis</taxon>
    </lineage>
</organism>
<gene>
    <name evidence="3" type="ORF">FMOSSE_LOCUS160</name>
</gene>
<sequence length="533" mass="60626">MERRDATRRRQLLQLDQPISFIRAKNKAADEARKQEESKNVLQGLLGDYSDSEEDNEEQVSKSQLEEPNEANPQTDSVLAKDSPKPTPPPLPSIPSVYSYSDPEKSSVIIDQSEDSIEEALKSFMSEINALPVTSINNDPLVPIDEFKESEKESTSIQISNFDFDWEKYWHNENKCHYYYNKKTGETRWEHEIQHISSDSSLASSTFKEMNNLNLYLKESNTETEMDSQTKTLKDNSTQKMSLKVPPSDSPLHGRSHGAYSRLSNLAPVVTHLKLERHQIEFATRMHDWQIGALNSQYFEKVILEGLERLLQGVEEQLSPTGWVCKWKPETQAYNWIHLQTSDFSSAYVASQSSITHYIPALSVGHEQYQISQNIHSTSTSSTSSTLNLPPLPSLPPPPPPHPDAVGDLDVNKKSEYSEDDGITKSFGSYNVSYQGVQIASEKKRKKEKEPLISGFKNKKMATLVEKWKAAEDFLSNTDWDEVKKHQHGINSLDPESWIKEQIESGEAANNPNLEPIKGDWRQRVRNKKSDMV</sequence>
<evidence type="ECO:0000313" key="3">
    <source>
        <dbReference type="EMBL" id="CAG8434843.1"/>
    </source>
</evidence>
<feature type="domain" description="WW" evidence="2">
    <location>
        <begin position="160"/>
        <end position="194"/>
    </location>
</feature>
<name>A0A9N8V324_FUNMO</name>
<feature type="region of interest" description="Disordered" evidence="1">
    <location>
        <begin position="26"/>
        <end position="102"/>
    </location>
</feature>
<dbReference type="PANTHER" id="PTHR46697:SF1">
    <property type="entry name" value="FORMIN-BINDING PROTEIN 4"/>
    <property type="match status" value="1"/>
</dbReference>
<protein>
    <submittedName>
        <fullName evidence="3">2438_t:CDS:1</fullName>
    </submittedName>
</protein>
<dbReference type="PANTHER" id="PTHR46697">
    <property type="entry name" value="FORMIN-BINDING PROTEIN 4"/>
    <property type="match status" value="1"/>
</dbReference>
<dbReference type="CDD" id="cd00201">
    <property type="entry name" value="WW"/>
    <property type="match status" value="1"/>
</dbReference>
<dbReference type="EMBL" id="CAJVPP010000012">
    <property type="protein sequence ID" value="CAG8434843.1"/>
    <property type="molecule type" value="Genomic_DNA"/>
</dbReference>
<feature type="region of interest" description="Disordered" evidence="1">
    <location>
        <begin position="375"/>
        <end position="410"/>
    </location>
</feature>
<evidence type="ECO:0000256" key="1">
    <source>
        <dbReference type="SAM" id="MobiDB-lite"/>
    </source>
</evidence>
<feature type="region of interest" description="Disordered" evidence="1">
    <location>
        <begin position="221"/>
        <end position="254"/>
    </location>
</feature>
<dbReference type="PROSITE" id="PS50020">
    <property type="entry name" value="WW_DOMAIN_2"/>
    <property type="match status" value="1"/>
</dbReference>
<proteinExistence type="predicted"/>
<feature type="compositionally biased region" description="Pro residues" evidence="1">
    <location>
        <begin position="390"/>
        <end position="403"/>
    </location>
</feature>
<keyword evidence="4" id="KW-1185">Reference proteome</keyword>
<dbReference type="AlphaFoldDB" id="A0A9N8V324"/>
<comment type="caution">
    <text evidence="3">The sequence shown here is derived from an EMBL/GenBank/DDBJ whole genome shotgun (WGS) entry which is preliminary data.</text>
</comment>
<feature type="compositionally biased region" description="Basic and acidic residues" evidence="1">
    <location>
        <begin position="27"/>
        <end position="39"/>
    </location>
</feature>
<dbReference type="SUPFAM" id="SSF51045">
    <property type="entry name" value="WW domain"/>
    <property type="match status" value="1"/>
</dbReference>
<dbReference type="Proteomes" id="UP000789375">
    <property type="component" value="Unassembled WGS sequence"/>
</dbReference>
<feature type="compositionally biased region" description="Low complexity" evidence="1">
    <location>
        <begin position="377"/>
        <end position="389"/>
    </location>
</feature>